<dbReference type="EMBL" id="CP144745">
    <property type="protein sequence ID" value="WVZ49316.1"/>
    <property type="molecule type" value="Genomic_DNA"/>
</dbReference>
<dbReference type="Pfam" id="PF03732">
    <property type="entry name" value="Retrotrans_gag"/>
    <property type="match status" value="1"/>
</dbReference>
<dbReference type="AlphaFoldDB" id="A0AAQ3PHA5"/>
<dbReference type="InterPro" id="IPR005162">
    <property type="entry name" value="Retrotrans_gag_dom"/>
</dbReference>
<evidence type="ECO:0000259" key="2">
    <source>
        <dbReference type="Pfam" id="PF03732"/>
    </source>
</evidence>
<feature type="domain" description="Retrotransposon gag" evidence="2">
    <location>
        <begin position="8"/>
        <end position="95"/>
    </location>
</feature>
<organism evidence="3 4">
    <name type="scientific">Paspalum notatum var. saurae</name>
    <dbReference type="NCBI Taxonomy" id="547442"/>
    <lineage>
        <taxon>Eukaryota</taxon>
        <taxon>Viridiplantae</taxon>
        <taxon>Streptophyta</taxon>
        <taxon>Embryophyta</taxon>
        <taxon>Tracheophyta</taxon>
        <taxon>Spermatophyta</taxon>
        <taxon>Magnoliopsida</taxon>
        <taxon>Liliopsida</taxon>
        <taxon>Poales</taxon>
        <taxon>Poaceae</taxon>
        <taxon>PACMAD clade</taxon>
        <taxon>Panicoideae</taxon>
        <taxon>Andropogonodae</taxon>
        <taxon>Paspaleae</taxon>
        <taxon>Paspalinae</taxon>
        <taxon>Paspalum</taxon>
    </lineage>
</organism>
<evidence type="ECO:0000313" key="3">
    <source>
        <dbReference type="EMBL" id="WVZ49316.1"/>
    </source>
</evidence>
<evidence type="ECO:0000256" key="1">
    <source>
        <dbReference type="SAM" id="MobiDB-lite"/>
    </source>
</evidence>
<protein>
    <recommendedName>
        <fullName evidence="2">Retrotransposon gag domain-containing protein</fullName>
    </recommendedName>
</protein>
<feature type="region of interest" description="Disordered" evidence="1">
    <location>
        <begin position="159"/>
        <end position="191"/>
    </location>
</feature>
<accession>A0AAQ3PHA5</accession>
<gene>
    <name evidence="3" type="ORF">U9M48_000685</name>
</gene>
<evidence type="ECO:0000313" key="4">
    <source>
        <dbReference type="Proteomes" id="UP001341281"/>
    </source>
</evidence>
<name>A0AAQ3PHA5_PASNO</name>
<sequence length="191" mass="21990">MASDRTWLASYHLTGVALSWYYTLEQDEGMPSWERFRELCSLRFGPTVRGTCLSELARLPFTSMVQDYAERLNSVLCHSRNLLAPQKAELFVGGLPDDIRIDVELWETRDLQTAMYLAQAIETRVKCSDPSTLYPQRQPPYARAWGRSLDHCWVPQRRRLSNRPTSRPARADRPVLARLPVPSADSHQRNS</sequence>
<keyword evidence="4" id="KW-1185">Reference proteome</keyword>
<reference evidence="3 4" key="1">
    <citation type="submission" date="2024-02" db="EMBL/GenBank/DDBJ databases">
        <title>High-quality chromosome-scale genome assembly of Pensacola bahiagrass (Paspalum notatum Flugge var. saurae).</title>
        <authorList>
            <person name="Vega J.M."/>
            <person name="Podio M."/>
            <person name="Orjuela J."/>
            <person name="Siena L.A."/>
            <person name="Pessino S.C."/>
            <person name="Combes M.C."/>
            <person name="Mariac C."/>
            <person name="Albertini E."/>
            <person name="Pupilli F."/>
            <person name="Ortiz J.P.A."/>
            <person name="Leblanc O."/>
        </authorList>
    </citation>
    <scope>NUCLEOTIDE SEQUENCE [LARGE SCALE GENOMIC DNA]</scope>
    <source>
        <strain evidence="3">R1</strain>
        <tissue evidence="3">Leaf</tissue>
    </source>
</reference>
<proteinExistence type="predicted"/>
<dbReference type="Proteomes" id="UP001341281">
    <property type="component" value="Chromosome 01"/>
</dbReference>